<comment type="caution">
    <text evidence="3">The sequence shown here is derived from an EMBL/GenBank/DDBJ whole genome shotgun (WGS) entry which is preliminary data.</text>
</comment>
<sequence>MSTNEQTLLSQPTFAVRNTLWKEQAPQDLARPISDEVLREYYDKNYHQILPIIAEKVHQEKLKAVKARLNFEETSLNFGSETPNRARSLKERLGHRRAHSTSESPKPRRGHSKSPRDKDPERRTVFKRLEKGVFHRLGDREKDMSAHSRDSRNRSYHCSRKDTVSCYQSSRSRETEIGPKKQRNKRESSQRTEALSESEGSAGGHWKSKPKKQKSSVKDDLSQPWKCIPRELPPAEKNASNTQLKSTTSSREMGNPQKNSCEGEKLRSLIVNGGSRFRHGNSKKPDKDKTSKREASGTNKGRSRIISFPPLEEEDGTEGPMIIEAKMGGHCVHRIGQKPNDPYNHTTGGIQWRNNMAKGADITAGRPVVRKIRAVPSMAYRMLKFPVTSRTVTLRSNRIILIECTMVSRPGKKRGQAPERNKAICEEVEKLVEADIMKEVYYHSWLSNSVMVKKHDGIWRMCVDFKNLNKAFPKDGYPLPEIDWNVESLCGYPFKYFLDAYKGYHQIKMAEEDEENTAFVTSQGIFCYSKMPCGLKNAGGTYQHLVNKAFQKQIGRNLEVCVDDLVIKSRTKKEVIRDMEETFKTLREINKKLNPKKYAFGMREGTFLGYKVDADRLRVCPDKVETVLSLPSSMCLKDVQKLNEKLASLNRIMSKSAKKSLPFFKTLMRCTKKSDFQWTTKAEMAFNQMNQLIIELSMLTAPKEKEELIMYLADAEEAISAVLITERMGNKYISTSLVVLVITYQPIKKMLSNPEVTGRLLKWRFELEEHDIHYIPRMSVKGQILADFIVEHPEEDTLDTTMEDRKELSDPLILFTDGSSCIDGSEAGLIITNPERTEFTYVLRFRFNTTYNEAEYEALIAGLRIARQMGVQNLQANMDSKLAANQVNGVYVAKESGMIKYLEKVKNLANTFKEFSIKQVPRGENKKADTLSKMASTSFAHLSKQVLVEELKEKLIDEKEVLAVVEEERRTWLTLIYEYLIKEILPKKGKQKLRKARRSLDEGIKARLDEKSKNWLEEISHVLWAHRIMIKTSNGETPFSVTYGTEAVIPVEIGMPTLRTVEVDMIKNDEALKINLDLLEERREQATIHEAKKQS</sequence>
<dbReference type="Gene3D" id="3.30.70.270">
    <property type="match status" value="2"/>
</dbReference>
<evidence type="ECO:0000313" key="3">
    <source>
        <dbReference type="EMBL" id="GEU90970.1"/>
    </source>
</evidence>
<dbReference type="PANTHER" id="PTHR48475">
    <property type="entry name" value="RIBONUCLEASE H"/>
    <property type="match status" value="1"/>
</dbReference>
<dbReference type="SUPFAM" id="SSF56672">
    <property type="entry name" value="DNA/RNA polymerases"/>
    <property type="match status" value="1"/>
</dbReference>
<evidence type="ECO:0000259" key="2">
    <source>
        <dbReference type="PROSITE" id="PS50879"/>
    </source>
</evidence>
<dbReference type="CDD" id="cd01647">
    <property type="entry name" value="RT_LTR"/>
    <property type="match status" value="1"/>
</dbReference>
<name>A0A6L2NXR6_TANCI</name>
<dbReference type="PROSITE" id="PS50879">
    <property type="entry name" value="RNASE_H_1"/>
    <property type="match status" value="1"/>
</dbReference>
<accession>A0A6L2NXR6</accession>
<dbReference type="Gene3D" id="3.10.10.10">
    <property type="entry name" value="HIV Type 1 Reverse Transcriptase, subunit A, domain 1"/>
    <property type="match status" value="1"/>
</dbReference>
<dbReference type="GO" id="GO:0004523">
    <property type="term" value="F:RNA-DNA hybrid ribonuclease activity"/>
    <property type="evidence" value="ECO:0007669"/>
    <property type="project" value="InterPro"/>
</dbReference>
<dbReference type="EMBL" id="BKCJ010010302">
    <property type="protein sequence ID" value="GEU90970.1"/>
    <property type="molecule type" value="Genomic_DNA"/>
</dbReference>
<dbReference type="PANTHER" id="PTHR48475:SF2">
    <property type="entry name" value="RIBONUCLEASE H"/>
    <property type="match status" value="1"/>
</dbReference>
<gene>
    <name evidence="3" type="ORF">Tci_062948</name>
</gene>
<dbReference type="InterPro" id="IPR036397">
    <property type="entry name" value="RNaseH_sf"/>
</dbReference>
<keyword evidence="3" id="KW-0548">Nucleotidyltransferase</keyword>
<dbReference type="GO" id="GO:0003676">
    <property type="term" value="F:nucleic acid binding"/>
    <property type="evidence" value="ECO:0007669"/>
    <property type="project" value="InterPro"/>
</dbReference>
<dbReference type="Pfam" id="PF00078">
    <property type="entry name" value="RVT_1"/>
    <property type="match status" value="1"/>
</dbReference>
<dbReference type="Pfam" id="PF13456">
    <property type="entry name" value="RVT_3"/>
    <property type="match status" value="1"/>
</dbReference>
<dbReference type="CDD" id="cd09279">
    <property type="entry name" value="RNase_HI_like"/>
    <property type="match status" value="1"/>
</dbReference>
<feature type="domain" description="RNase H type-1" evidence="2">
    <location>
        <begin position="808"/>
        <end position="937"/>
    </location>
</feature>
<reference evidence="3" key="1">
    <citation type="journal article" date="2019" name="Sci. Rep.">
        <title>Draft genome of Tanacetum cinerariifolium, the natural source of mosquito coil.</title>
        <authorList>
            <person name="Yamashiro T."/>
            <person name="Shiraishi A."/>
            <person name="Satake H."/>
            <person name="Nakayama K."/>
        </authorList>
    </citation>
    <scope>NUCLEOTIDE SEQUENCE</scope>
</reference>
<dbReference type="InterPro" id="IPR043502">
    <property type="entry name" value="DNA/RNA_pol_sf"/>
</dbReference>
<dbReference type="AlphaFoldDB" id="A0A6L2NXR6"/>
<feature type="compositionally biased region" description="Basic residues" evidence="1">
    <location>
        <begin position="206"/>
        <end position="215"/>
    </location>
</feature>
<feature type="compositionally biased region" description="Polar residues" evidence="1">
    <location>
        <begin position="238"/>
        <end position="260"/>
    </location>
</feature>
<evidence type="ECO:0000256" key="1">
    <source>
        <dbReference type="SAM" id="MobiDB-lite"/>
    </source>
</evidence>
<keyword evidence="3" id="KW-0808">Transferase</keyword>
<dbReference type="Gene3D" id="3.30.420.10">
    <property type="entry name" value="Ribonuclease H-like superfamily/Ribonuclease H"/>
    <property type="match status" value="2"/>
</dbReference>
<protein>
    <submittedName>
        <fullName evidence="3">Reverse transcriptase domain-containing protein</fullName>
    </submittedName>
</protein>
<feature type="compositionally biased region" description="Basic and acidic residues" evidence="1">
    <location>
        <begin position="283"/>
        <end position="295"/>
    </location>
</feature>
<dbReference type="GO" id="GO:0003964">
    <property type="term" value="F:RNA-directed DNA polymerase activity"/>
    <property type="evidence" value="ECO:0007669"/>
    <property type="project" value="UniProtKB-KW"/>
</dbReference>
<keyword evidence="3" id="KW-0695">RNA-directed DNA polymerase</keyword>
<dbReference type="SUPFAM" id="SSF53098">
    <property type="entry name" value="Ribonuclease H-like"/>
    <property type="match status" value="1"/>
</dbReference>
<feature type="region of interest" description="Disordered" evidence="1">
    <location>
        <begin position="77"/>
        <end position="316"/>
    </location>
</feature>
<feature type="compositionally biased region" description="Basic and acidic residues" evidence="1">
    <location>
        <begin position="114"/>
        <end position="163"/>
    </location>
</feature>
<dbReference type="InterPro" id="IPR012337">
    <property type="entry name" value="RNaseH-like_sf"/>
</dbReference>
<dbReference type="InterPro" id="IPR043128">
    <property type="entry name" value="Rev_trsase/Diguanyl_cyclase"/>
</dbReference>
<dbReference type="InterPro" id="IPR000477">
    <property type="entry name" value="RT_dom"/>
</dbReference>
<proteinExistence type="predicted"/>
<organism evidence="3">
    <name type="scientific">Tanacetum cinerariifolium</name>
    <name type="common">Dalmatian daisy</name>
    <name type="synonym">Chrysanthemum cinerariifolium</name>
    <dbReference type="NCBI Taxonomy" id="118510"/>
    <lineage>
        <taxon>Eukaryota</taxon>
        <taxon>Viridiplantae</taxon>
        <taxon>Streptophyta</taxon>
        <taxon>Embryophyta</taxon>
        <taxon>Tracheophyta</taxon>
        <taxon>Spermatophyta</taxon>
        <taxon>Magnoliopsida</taxon>
        <taxon>eudicotyledons</taxon>
        <taxon>Gunneridae</taxon>
        <taxon>Pentapetalae</taxon>
        <taxon>asterids</taxon>
        <taxon>campanulids</taxon>
        <taxon>Asterales</taxon>
        <taxon>Asteraceae</taxon>
        <taxon>Asteroideae</taxon>
        <taxon>Anthemideae</taxon>
        <taxon>Anthemidinae</taxon>
        <taxon>Tanacetum</taxon>
    </lineage>
</organism>
<feature type="compositionally biased region" description="Basic and acidic residues" evidence="1">
    <location>
        <begin position="171"/>
        <end position="190"/>
    </location>
</feature>
<dbReference type="InterPro" id="IPR002156">
    <property type="entry name" value="RNaseH_domain"/>
</dbReference>